<dbReference type="InterPro" id="IPR005546">
    <property type="entry name" value="Autotransporte_beta"/>
</dbReference>
<reference evidence="3 4" key="1">
    <citation type="submission" date="2019-10" db="EMBL/GenBank/DDBJ databases">
        <title>Glaciimonas soli sp. nov., a psychrophilic bacterium isolated from the forest soil of a high elevation mountain in Taiwan.</title>
        <authorList>
            <person name="Wang L.-T."/>
            <person name="Shieh W.Y."/>
        </authorList>
    </citation>
    <scope>NUCLEOTIDE SEQUENCE [LARGE SCALE GENOMIC DNA]</scope>
    <source>
        <strain evidence="3 4">GS1</strain>
    </source>
</reference>
<dbReference type="Gene3D" id="2.40.128.130">
    <property type="entry name" value="Autotransporter beta-domain"/>
    <property type="match status" value="1"/>
</dbReference>
<dbReference type="Gene3D" id="2.160.20.20">
    <property type="match status" value="1"/>
</dbReference>
<dbReference type="Pfam" id="PF13018">
    <property type="entry name" value="ESPR"/>
    <property type="match status" value="1"/>
</dbReference>
<dbReference type="PROSITE" id="PS51208">
    <property type="entry name" value="AUTOTRANSPORTER"/>
    <property type="match status" value="1"/>
</dbReference>
<name>A0A843YVK4_9BURK</name>
<dbReference type="InterPro" id="IPR043990">
    <property type="entry name" value="AC_1"/>
</dbReference>
<dbReference type="CDD" id="cd01344">
    <property type="entry name" value="PL2_Passenger_AT"/>
    <property type="match status" value="1"/>
</dbReference>
<evidence type="ECO:0000313" key="4">
    <source>
        <dbReference type="Proteomes" id="UP000451565"/>
    </source>
</evidence>
<dbReference type="SMART" id="SM00869">
    <property type="entry name" value="Autotransporter"/>
    <property type="match status" value="1"/>
</dbReference>
<dbReference type="Proteomes" id="UP000451565">
    <property type="component" value="Unassembled WGS sequence"/>
</dbReference>
<dbReference type="InterPro" id="IPR024973">
    <property type="entry name" value="ESPR"/>
</dbReference>
<organism evidence="3 4">
    <name type="scientific">Glaciimonas soli</name>
    <dbReference type="NCBI Taxonomy" id="2590999"/>
    <lineage>
        <taxon>Bacteria</taxon>
        <taxon>Pseudomonadati</taxon>
        <taxon>Pseudomonadota</taxon>
        <taxon>Betaproteobacteria</taxon>
        <taxon>Burkholderiales</taxon>
        <taxon>Oxalobacteraceae</taxon>
        <taxon>Glaciimonas</taxon>
    </lineage>
</organism>
<dbReference type="PANTHER" id="PTHR35037">
    <property type="entry name" value="C-TERMINAL REGION OF AIDA-LIKE PROTEIN"/>
    <property type="match status" value="1"/>
</dbReference>
<keyword evidence="4" id="KW-1185">Reference proteome</keyword>
<protein>
    <submittedName>
        <fullName evidence="3">Autotransporter outer membrane beta-barrel domain-containing protein</fullName>
    </submittedName>
</protein>
<dbReference type="EMBL" id="WINI01000006">
    <property type="protein sequence ID" value="MQR01262.1"/>
    <property type="molecule type" value="Genomic_DNA"/>
</dbReference>
<proteinExistence type="predicted"/>
<dbReference type="GO" id="GO:0019867">
    <property type="term" value="C:outer membrane"/>
    <property type="evidence" value="ECO:0007669"/>
    <property type="project" value="InterPro"/>
</dbReference>
<dbReference type="OrthoDB" id="8613300at2"/>
<dbReference type="Pfam" id="PF18883">
    <property type="entry name" value="AC_1"/>
    <property type="match status" value="1"/>
</dbReference>
<dbReference type="SUPFAM" id="SSF103515">
    <property type="entry name" value="Autotransporter"/>
    <property type="match status" value="1"/>
</dbReference>
<dbReference type="InterPro" id="IPR006315">
    <property type="entry name" value="OM_autotransptr_brl_dom"/>
</dbReference>
<dbReference type="PANTHER" id="PTHR35037:SF3">
    <property type="entry name" value="C-TERMINAL REGION OF AIDA-LIKE PROTEIN"/>
    <property type="match status" value="1"/>
</dbReference>
<dbReference type="InterPro" id="IPR011050">
    <property type="entry name" value="Pectin_lyase_fold/virulence"/>
</dbReference>
<evidence type="ECO:0000259" key="2">
    <source>
        <dbReference type="PROSITE" id="PS51208"/>
    </source>
</evidence>
<evidence type="ECO:0000313" key="3">
    <source>
        <dbReference type="EMBL" id="MQR01262.1"/>
    </source>
</evidence>
<dbReference type="RefSeq" id="WP_153234895.1">
    <property type="nucleotide sequence ID" value="NZ_WINI01000006.1"/>
</dbReference>
<dbReference type="SUPFAM" id="SSF51126">
    <property type="entry name" value="Pectin lyase-like"/>
    <property type="match status" value="1"/>
</dbReference>
<dbReference type="InterPro" id="IPR051551">
    <property type="entry name" value="Autotransporter_adhesion"/>
</dbReference>
<dbReference type="InterPro" id="IPR012332">
    <property type="entry name" value="Autotransporter_pectin_lyase_C"/>
</dbReference>
<keyword evidence="1" id="KW-0843">Virulence</keyword>
<sequence>MNKLYRSIWSEAAGGYVAVSETTKAKGRLGGGGKLVGRTPSHVFSVFGLALAAISSVSMAQVYTSPAADNNTYQNTVSDGASQTIGGVFSVGNAGGPSSGSSQTYTLNNAPAGSYTFTTGPVTPATVNNWYNAQLPSQSGSVTQSDPVTGTSRVVTVYSTSDLNFPILGTNRYFIEYVPGASATSYYVAAGLGNVDSSGGTLKVNIGDNVSPTNSAGNQLTIAAKQTALTYADGTGVAASNIEWDSQNRIDFQVWTPAPSTAIGTFSNNVTQFAGTFTAFDGSTHTVTDPTSLQTYNTWLVTEVQAGALTQAQYNAAITQAIPTTTSIATYNNWTDGAAHPNDAAAVAPSPLNVMRAVGANATATVAASGVIQAVYTSGGVLYGAQGAHLVNNGSISASGGGVVANSADMQIDGTGTTAVNNGVISAGMLLNPDGTSVGGYTTTGQIYGFAASNGAAATNNGIVNAVTSGNYGVGMLLQSGSVGVNNGTINLGDAVGGQINGVGIGAWVQSNSTFTNNAAGTIYVGRAPQATPGVSASDVALASNSSSNSTGILIQNNGNAINYGNIILGTLIQGAAGIRVSGATNFGAINDGDIVIKGGSGVAAPLSSYGILVSDSVTGTGVGAINNGTIEVDGANNVGIGVFANTVSSTVTSTSTGQIIVSGGIDPTSNTRNIGVLAQGTSAAITATANVNSTILLNGTGAIGVLARGYATVNVGASALPQFNNIDQIGFFAYGVGSTINVAAQNLTVGSDDSTLFRVASGAAFTGSSSAGPLTMNINGQNARGIVATDAGTTLSTGNSIYNVNGLNGIAITDQGGASGTINAGTIINLNAAGAIAGVVDGQATSLSNTVSGAPVATTLINNAAVASNTDLVIGFVARNLGTLQNNSVIGLTGAGSTGVVVGAQGTVNNISTIQVANGTGALVQGATATLTNTGIIEADNGTAAIHLTGPGASVTLSSGGTVIAGGTADGIQLDATDTSGSVKAGATSIAVSGSGAGIDNLGANATIALAGTKIATTGTGDGVSSTGTGATISADAATTINTAGDNAIGLFVSGPGSTVTNSSATVTTAGQNAVGIEMSNGAAATLTAGTVSTTGLAAHGVEATDAGSSIASQGGTVVNTTGVGAFGAYANNGGALSLTDAQISTAGANATGVQADSGTGTQGGTVTVSGGSVTTTNTAADGLMASGAGSTIGASNGLSVTTSGTTAHGVVAQNGAAVTLASAVVNTAGAQADGLVAQNGGSVTDIGSTVSSAAGNGATANSGGVLALTSTTLKGGASGIVTSDTLANGAASTVTVTGGSVASGTGPAFLGNGGTANITVQNGAAVTAGNGTLLNLMNGSNVTFTASGESLTGNIFSDVSSTGNIYLTNDTTLTGYIDPVAMTIDGTSLWNVTSNSMLSSLSNAGTVAFVAPTADPTQASSYKTVTTGSYAGNNGTLALNTYLASDSSPSDRLIINGGSATGTTAIKVNNTGGPGALTIADGIEVVAANNGGSTAASAFHLAGPVQAGAFQYLLYRGGSSSADNWYLRTYLEPVVPPTVPVVPPAVPVVPPTVPVVPVTPVVPPSPPSVAYRPGVVGYSMTPGLNLDYGFSILSKLHERVGDIASAEQQQNGNHDGFWGRIGGQYQDLDANNDRFNAESRTYFMQFGKDWTVSQPATGGSEHVGMTLTLGTSSVGFSDLARSGIQNLSPATGSAKTQAESVGGYWTKYLSDGTYFDTVGQITHYNNSYSDVYGGSASQNGYGVTLSQEIGKPFQLGGGIIAIEPQGQLMYQALKLDGFNDNVSSISGGTTTSLRGRIGVRFFQNNEGNVAHVSGTTPYFTVDVLHDFLSPTDVIVGGTPINSGVGRTWGEVGIGMTKTVGKTGELYGTLKFEESIGGPDRETVSGQVGYRYSW</sequence>
<comment type="caution">
    <text evidence="3">The sequence shown here is derived from an EMBL/GenBank/DDBJ whole genome shotgun (WGS) entry which is preliminary data.</text>
</comment>
<gene>
    <name evidence="3" type="ORF">GEV47_11305</name>
</gene>
<dbReference type="InterPro" id="IPR036709">
    <property type="entry name" value="Autotransporte_beta_dom_sf"/>
</dbReference>
<feature type="domain" description="Autotransporter" evidence="2">
    <location>
        <begin position="1612"/>
        <end position="1895"/>
    </location>
</feature>
<dbReference type="NCBIfam" id="TIGR01414">
    <property type="entry name" value="autotrans_barl"/>
    <property type="match status" value="1"/>
</dbReference>
<evidence type="ECO:0000256" key="1">
    <source>
        <dbReference type="ARBA" id="ARBA00023026"/>
    </source>
</evidence>
<accession>A0A843YVK4</accession>